<dbReference type="AlphaFoldDB" id="A0A8S9WYX6"/>
<protein>
    <recommendedName>
        <fullName evidence="2">C2H2-type domain-containing protein</fullName>
    </recommendedName>
</protein>
<feature type="compositionally biased region" description="Basic and acidic residues" evidence="1">
    <location>
        <begin position="232"/>
        <end position="243"/>
    </location>
</feature>
<feature type="region of interest" description="Disordered" evidence="1">
    <location>
        <begin position="33"/>
        <end position="66"/>
    </location>
</feature>
<feature type="region of interest" description="Disordered" evidence="1">
    <location>
        <begin position="223"/>
        <end position="257"/>
    </location>
</feature>
<gene>
    <name evidence="3" type="ORF">GE061_004518</name>
</gene>
<reference evidence="3" key="1">
    <citation type="journal article" date="2021" name="Mol. Ecol. Resour.">
        <title>Apolygus lucorum genome provides insights into omnivorousness and mesophyll feeding.</title>
        <authorList>
            <person name="Liu Y."/>
            <person name="Liu H."/>
            <person name="Wang H."/>
            <person name="Huang T."/>
            <person name="Liu B."/>
            <person name="Yang B."/>
            <person name="Yin L."/>
            <person name="Li B."/>
            <person name="Zhang Y."/>
            <person name="Zhang S."/>
            <person name="Jiang F."/>
            <person name="Zhang X."/>
            <person name="Ren Y."/>
            <person name="Wang B."/>
            <person name="Wang S."/>
            <person name="Lu Y."/>
            <person name="Wu K."/>
            <person name="Fan W."/>
            <person name="Wang G."/>
        </authorList>
    </citation>
    <scope>NUCLEOTIDE SEQUENCE</scope>
    <source>
        <strain evidence="3">12Hb</strain>
    </source>
</reference>
<dbReference type="InterPro" id="IPR036236">
    <property type="entry name" value="Znf_C2H2_sf"/>
</dbReference>
<dbReference type="SUPFAM" id="SSF57667">
    <property type="entry name" value="beta-beta-alpha zinc fingers"/>
    <property type="match status" value="1"/>
</dbReference>
<dbReference type="Proteomes" id="UP000466442">
    <property type="component" value="Linkage Group LG12"/>
</dbReference>
<feature type="domain" description="C2H2-type" evidence="2">
    <location>
        <begin position="306"/>
        <end position="328"/>
    </location>
</feature>
<dbReference type="InterPro" id="IPR013087">
    <property type="entry name" value="Znf_C2H2_type"/>
</dbReference>
<organism evidence="3 4">
    <name type="scientific">Apolygus lucorum</name>
    <name type="common">Small green plant bug</name>
    <name type="synonym">Lygocoris lucorum</name>
    <dbReference type="NCBI Taxonomy" id="248454"/>
    <lineage>
        <taxon>Eukaryota</taxon>
        <taxon>Metazoa</taxon>
        <taxon>Ecdysozoa</taxon>
        <taxon>Arthropoda</taxon>
        <taxon>Hexapoda</taxon>
        <taxon>Insecta</taxon>
        <taxon>Pterygota</taxon>
        <taxon>Neoptera</taxon>
        <taxon>Paraneoptera</taxon>
        <taxon>Hemiptera</taxon>
        <taxon>Heteroptera</taxon>
        <taxon>Panheteroptera</taxon>
        <taxon>Cimicomorpha</taxon>
        <taxon>Miridae</taxon>
        <taxon>Mirini</taxon>
        <taxon>Apolygus</taxon>
    </lineage>
</organism>
<dbReference type="PROSITE" id="PS00028">
    <property type="entry name" value="ZINC_FINGER_C2H2_1"/>
    <property type="match status" value="1"/>
</dbReference>
<sequence length="381" mass="44401">MQRPNYGKMYNRGGFGQYPQRFSRRDLYQSDCEAGQSTSFRRSRSRSNSRCQDPQQGGNNNFIRHNRSSSLNRFQNLQQGQGMMFTKRGTGRGYSRQNSYRFSQMGYNSDCEDTQNTNFGMRNMRNTPRFSNVQKQRMNVRAKYNQRGHSNVACYSGRTNKFDNHGQEPYQDCHGHQEPAMDCQDNQNSEISSSAGKMNITQMIMATHNWTKIIRMHHSGVFSVSSKNKPQSPDRDCLPKQEENGMSSSDNKIHAQQDSNDKLWVVDELVFAAIRENYQEDQWETARLAFGQINDMAFKKISTYHCEYCSIRCRTEQDIINHKKTKHHISKREIFFKEWIKTLSLVEGTEYGRLCTGGEYSVEYWLKDISGAMPRLVKNLE</sequence>
<dbReference type="EMBL" id="WIXP02000012">
    <property type="protein sequence ID" value="KAF6202120.1"/>
    <property type="molecule type" value="Genomic_DNA"/>
</dbReference>
<evidence type="ECO:0000259" key="2">
    <source>
        <dbReference type="PROSITE" id="PS00028"/>
    </source>
</evidence>
<name>A0A8S9WYX6_APOLU</name>
<comment type="caution">
    <text evidence="3">The sequence shown here is derived from an EMBL/GenBank/DDBJ whole genome shotgun (WGS) entry which is preliminary data.</text>
</comment>
<proteinExistence type="predicted"/>
<feature type="compositionally biased region" description="Polar residues" evidence="1">
    <location>
        <begin position="51"/>
        <end position="66"/>
    </location>
</feature>
<evidence type="ECO:0000256" key="1">
    <source>
        <dbReference type="SAM" id="MobiDB-lite"/>
    </source>
</evidence>
<evidence type="ECO:0000313" key="3">
    <source>
        <dbReference type="EMBL" id="KAF6202120.1"/>
    </source>
</evidence>
<keyword evidence="4" id="KW-1185">Reference proteome</keyword>
<accession>A0A8S9WYX6</accession>
<evidence type="ECO:0000313" key="4">
    <source>
        <dbReference type="Proteomes" id="UP000466442"/>
    </source>
</evidence>